<evidence type="ECO:0000256" key="14">
    <source>
        <dbReference type="ARBA" id="ARBA00023027"/>
    </source>
</evidence>
<dbReference type="GO" id="GO:0003856">
    <property type="term" value="F:3-dehydroquinate synthase activity"/>
    <property type="evidence" value="ECO:0007669"/>
    <property type="project" value="UniProtKB-EC"/>
</dbReference>
<keyword evidence="14 18" id="KW-0520">NAD</keyword>
<accession>A0ABU7J4R5</accession>
<dbReference type="PANTHER" id="PTHR43622">
    <property type="entry name" value="3-DEHYDROQUINATE SYNTHASE"/>
    <property type="match status" value="1"/>
</dbReference>
<keyword evidence="13 18" id="KW-0862">Zinc</keyword>
<evidence type="ECO:0000256" key="2">
    <source>
        <dbReference type="ARBA" id="ARBA00001911"/>
    </source>
</evidence>
<dbReference type="InterPro" id="IPR016037">
    <property type="entry name" value="DHQ_synth_AroB"/>
</dbReference>
<evidence type="ECO:0000256" key="5">
    <source>
        <dbReference type="ARBA" id="ARBA00004661"/>
    </source>
</evidence>
<dbReference type="InterPro" id="IPR030963">
    <property type="entry name" value="DHQ_synth_fam"/>
</dbReference>
<dbReference type="Gene3D" id="3.40.50.1970">
    <property type="match status" value="1"/>
</dbReference>
<feature type="domain" description="3-dehydroquinate synthase C-terminal" evidence="20">
    <location>
        <begin position="177"/>
        <end position="321"/>
    </location>
</feature>
<keyword evidence="12 18" id="KW-0547">Nucleotide-binding</keyword>
<dbReference type="SUPFAM" id="SSF56796">
    <property type="entry name" value="Dehydroquinate synthase-like"/>
    <property type="match status" value="1"/>
</dbReference>
<keyword evidence="11 18" id="KW-0479">Metal-binding</keyword>
<comment type="cofactor">
    <cofactor evidence="2 18">
        <name>NAD(+)</name>
        <dbReference type="ChEBI" id="CHEBI:57540"/>
    </cofactor>
</comment>
<name>A0ABU7J4R5_9GAMM</name>
<evidence type="ECO:0000256" key="18">
    <source>
        <dbReference type="HAMAP-Rule" id="MF_00110"/>
    </source>
</evidence>
<dbReference type="CDD" id="cd08195">
    <property type="entry name" value="DHQS"/>
    <property type="match status" value="1"/>
</dbReference>
<dbReference type="Pfam" id="PF24621">
    <property type="entry name" value="DHQS_C"/>
    <property type="match status" value="1"/>
</dbReference>
<dbReference type="HAMAP" id="MF_00110">
    <property type="entry name" value="DHQ_synthase"/>
    <property type="match status" value="1"/>
</dbReference>
<dbReference type="NCBIfam" id="TIGR01357">
    <property type="entry name" value="aroB"/>
    <property type="match status" value="1"/>
</dbReference>
<evidence type="ECO:0000256" key="6">
    <source>
        <dbReference type="ARBA" id="ARBA00005412"/>
    </source>
</evidence>
<feature type="domain" description="3-dehydroquinate synthase N-terminal" evidence="19">
    <location>
        <begin position="63"/>
        <end position="175"/>
    </location>
</feature>
<evidence type="ECO:0000256" key="13">
    <source>
        <dbReference type="ARBA" id="ARBA00022833"/>
    </source>
</evidence>
<evidence type="ECO:0000256" key="9">
    <source>
        <dbReference type="ARBA" id="ARBA00022490"/>
    </source>
</evidence>
<keyword evidence="9 18" id="KW-0963">Cytoplasm</keyword>
<keyword evidence="10 18" id="KW-0028">Amino-acid biosynthesis</keyword>
<keyword evidence="15 18" id="KW-0057">Aromatic amino acid biosynthesis</keyword>
<feature type="binding site" evidence="18">
    <location>
        <position position="243"/>
    </location>
    <ligand>
        <name>Zn(2+)</name>
        <dbReference type="ChEBI" id="CHEBI:29105"/>
    </ligand>
</feature>
<dbReference type="PIRSF" id="PIRSF001455">
    <property type="entry name" value="DHQ_synth"/>
    <property type="match status" value="1"/>
</dbReference>
<evidence type="ECO:0000259" key="19">
    <source>
        <dbReference type="Pfam" id="PF01761"/>
    </source>
</evidence>
<dbReference type="EC" id="4.2.3.4" evidence="7 18"/>
<evidence type="ECO:0000313" key="21">
    <source>
        <dbReference type="EMBL" id="MEE2001027.1"/>
    </source>
</evidence>
<dbReference type="EMBL" id="JAUHLI010000005">
    <property type="protein sequence ID" value="MEE2001027.1"/>
    <property type="molecule type" value="Genomic_DNA"/>
</dbReference>
<dbReference type="Pfam" id="PF01761">
    <property type="entry name" value="DHQ_synthase"/>
    <property type="match status" value="1"/>
</dbReference>
<feature type="binding site" evidence="18">
    <location>
        <position position="180"/>
    </location>
    <ligand>
        <name>Zn(2+)</name>
        <dbReference type="ChEBI" id="CHEBI:29105"/>
    </ligand>
</feature>
<evidence type="ECO:0000256" key="15">
    <source>
        <dbReference type="ARBA" id="ARBA00023141"/>
    </source>
</evidence>
<comment type="function">
    <text evidence="3 18">Catalyzes the conversion of 3-deoxy-D-arabino-heptulosonate 7-phosphate (DAHP) to dehydroquinate (DHQ).</text>
</comment>
<evidence type="ECO:0000256" key="16">
    <source>
        <dbReference type="ARBA" id="ARBA00023239"/>
    </source>
</evidence>
<dbReference type="Proteomes" id="UP001336314">
    <property type="component" value="Unassembled WGS sequence"/>
</dbReference>
<dbReference type="Gene3D" id="1.20.1090.10">
    <property type="entry name" value="Dehydroquinate synthase-like - alpha domain"/>
    <property type="match status" value="1"/>
</dbReference>
<evidence type="ECO:0000256" key="1">
    <source>
        <dbReference type="ARBA" id="ARBA00001393"/>
    </source>
</evidence>
<comment type="similarity">
    <text evidence="6 18">Belongs to the sugar phosphate cyclases superfamily. Dehydroquinate synthase family.</text>
</comment>
<evidence type="ECO:0000256" key="17">
    <source>
        <dbReference type="ARBA" id="ARBA00023285"/>
    </source>
</evidence>
<feature type="binding site" evidence="18">
    <location>
        <position position="147"/>
    </location>
    <ligand>
        <name>NAD(+)</name>
        <dbReference type="ChEBI" id="CHEBI:57540"/>
    </ligand>
</feature>
<comment type="catalytic activity">
    <reaction evidence="1 18">
        <text>7-phospho-2-dehydro-3-deoxy-D-arabino-heptonate = 3-dehydroquinate + phosphate</text>
        <dbReference type="Rhea" id="RHEA:21968"/>
        <dbReference type="ChEBI" id="CHEBI:32364"/>
        <dbReference type="ChEBI" id="CHEBI:43474"/>
        <dbReference type="ChEBI" id="CHEBI:58394"/>
        <dbReference type="EC" id="4.2.3.4"/>
    </reaction>
</comment>
<reference evidence="21 22" key="1">
    <citation type="submission" date="2023-07" db="EMBL/GenBank/DDBJ databases">
        <title>Alkalimonas sp., MEB108 novel, alkaliphilic bacterium isolated from Lonar Lake, India.</title>
        <authorList>
            <person name="Joshi A."/>
            <person name="Thite S."/>
        </authorList>
    </citation>
    <scope>NUCLEOTIDE SEQUENCE [LARGE SCALE GENOMIC DNA]</scope>
    <source>
        <strain evidence="21 22">MEB108</strain>
    </source>
</reference>
<comment type="caution">
    <text evidence="21">The sequence shown here is derived from an EMBL/GenBank/DDBJ whole genome shotgun (WGS) entry which is preliminary data.</text>
</comment>
<evidence type="ECO:0000256" key="8">
    <source>
        <dbReference type="ARBA" id="ARBA00017684"/>
    </source>
</evidence>
<feature type="binding site" evidence="18">
    <location>
        <begin position="125"/>
        <end position="126"/>
    </location>
    <ligand>
        <name>NAD(+)</name>
        <dbReference type="ChEBI" id="CHEBI:57540"/>
    </ligand>
</feature>
<feature type="binding site" evidence="18">
    <location>
        <position position="138"/>
    </location>
    <ligand>
        <name>NAD(+)</name>
        <dbReference type="ChEBI" id="CHEBI:57540"/>
    </ligand>
</feature>
<dbReference type="InterPro" id="IPR030960">
    <property type="entry name" value="DHQS/DOIS_N"/>
</dbReference>
<evidence type="ECO:0000259" key="20">
    <source>
        <dbReference type="Pfam" id="PF24621"/>
    </source>
</evidence>
<keyword evidence="16 18" id="KW-0456">Lyase</keyword>
<evidence type="ECO:0000256" key="10">
    <source>
        <dbReference type="ARBA" id="ARBA00022605"/>
    </source>
</evidence>
<keyword evidence="22" id="KW-1185">Reference proteome</keyword>
<organism evidence="21 22">
    <name type="scientific">Alkalimonas cellulosilytica</name>
    <dbReference type="NCBI Taxonomy" id="3058395"/>
    <lineage>
        <taxon>Bacteria</taxon>
        <taxon>Pseudomonadati</taxon>
        <taxon>Pseudomonadota</taxon>
        <taxon>Gammaproteobacteria</taxon>
        <taxon>Alkalimonas</taxon>
    </lineage>
</organism>
<comment type="caution">
    <text evidence="18">Lacks conserved residue(s) required for the propagation of feature annotation.</text>
</comment>
<comment type="cofactor">
    <cofactor evidence="18">
        <name>Co(2+)</name>
        <dbReference type="ChEBI" id="CHEBI:48828"/>
    </cofactor>
    <cofactor evidence="18">
        <name>Zn(2+)</name>
        <dbReference type="ChEBI" id="CHEBI:29105"/>
    </cofactor>
    <text evidence="18">Binds 1 divalent metal cation per subunit. Can use either Co(2+) or Zn(2+).</text>
</comment>
<gene>
    <name evidence="18 21" type="primary">aroB</name>
    <name evidence="21" type="ORF">QWY20_06140</name>
</gene>
<evidence type="ECO:0000256" key="11">
    <source>
        <dbReference type="ARBA" id="ARBA00022723"/>
    </source>
</evidence>
<feature type="binding site" evidence="18">
    <location>
        <begin position="67"/>
        <end position="72"/>
    </location>
    <ligand>
        <name>NAD(+)</name>
        <dbReference type="ChEBI" id="CHEBI:57540"/>
    </ligand>
</feature>
<evidence type="ECO:0000313" key="22">
    <source>
        <dbReference type="Proteomes" id="UP001336314"/>
    </source>
</evidence>
<evidence type="ECO:0000256" key="7">
    <source>
        <dbReference type="ARBA" id="ARBA00013031"/>
    </source>
</evidence>
<feature type="binding site" evidence="18">
    <location>
        <position position="260"/>
    </location>
    <ligand>
        <name>Zn(2+)</name>
        <dbReference type="ChEBI" id="CHEBI:29105"/>
    </ligand>
</feature>
<evidence type="ECO:0000256" key="3">
    <source>
        <dbReference type="ARBA" id="ARBA00003485"/>
    </source>
</evidence>
<feature type="binding site" evidence="18">
    <location>
        <begin position="101"/>
        <end position="105"/>
    </location>
    <ligand>
        <name>NAD(+)</name>
        <dbReference type="ChEBI" id="CHEBI:57540"/>
    </ligand>
</feature>
<comment type="pathway">
    <text evidence="5 18">Metabolic intermediate biosynthesis; chorismate biosynthesis; chorismate from D-erythrose 4-phosphate and phosphoenolpyruvate: step 2/7.</text>
</comment>
<evidence type="ECO:0000256" key="12">
    <source>
        <dbReference type="ARBA" id="ARBA00022741"/>
    </source>
</evidence>
<protein>
    <recommendedName>
        <fullName evidence="8 18">3-dehydroquinate synthase</fullName>
        <shortName evidence="18">DHQS</shortName>
        <ecNumber evidence="7 18">4.2.3.4</ecNumber>
    </recommendedName>
</protein>
<proteinExistence type="inferred from homology"/>
<dbReference type="RefSeq" id="WP_330128154.1">
    <property type="nucleotide sequence ID" value="NZ_JAUHLI010000005.1"/>
</dbReference>
<dbReference type="PANTHER" id="PTHR43622:SF7">
    <property type="entry name" value="3-DEHYDROQUINATE SYNTHASE, CHLOROPLASTIC"/>
    <property type="match status" value="1"/>
</dbReference>
<dbReference type="InterPro" id="IPR050071">
    <property type="entry name" value="Dehydroquinate_synthase"/>
</dbReference>
<evidence type="ECO:0000256" key="4">
    <source>
        <dbReference type="ARBA" id="ARBA00004496"/>
    </source>
</evidence>
<dbReference type="InterPro" id="IPR056179">
    <property type="entry name" value="DHQS_C"/>
</dbReference>
<keyword evidence="17 18" id="KW-0170">Cobalt</keyword>
<comment type="subcellular location">
    <subcellularLocation>
        <location evidence="4 18">Cytoplasm</location>
    </subcellularLocation>
</comment>
<sequence>MHRVQVELGERSYPITIASGLLQQPNHLCKHYAQVIIISNDTVAPLYLEAARRLFADSQVQHFLLPDGEAFKTLEQFGHIQTFLLENRLARDGLLVALGGGVVGDLTGFVAACYQRGIDFIQIPTTLLSQVDSSVGGKTAVNHPLGKNMIGAFKQPQQVLIDTDVLATLPKKEFAAGMAEVVKYALIADPDFFDYLEQHAEAIEQLEPAVLATMIAHCCQMKADIVAADETEQGKRALLNLGHTFGHAIEAWLGYGHWLHGEAVAVGMMMAAQLAQSRGWLSVSELDRIKSLLIRFSLPVVKPEGMSIQDFMPYMKTDKKVRAGKMRFVLPTSFGYSEIIDDVDEAELLSVFS</sequence>